<comment type="caution">
    <text evidence="2">The sequence shown here is derived from an EMBL/GenBank/DDBJ whole genome shotgun (WGS) entry which is preliminary data.</text>
</comment>
<evidence type="ECO:0000313" key="2">
    <source>
        <dbReference type="EMBL" id="NER28108.1"/>
    </source>
</evidence>
<dbReference type="EMBL" id="JAAHFQ010000171">
    <property type="protein sequence ID" value="NER28108.1"/>
    <property type="molecule type" value="Genomic_DNA"/>
</dbReference>
<dbReference type="Gene3D" id="1.10.10.10">
    <property type="entry name" value="Winged helix-like DNA-binding domain superfamily/Winged helix DNA-binding domain"/>
    <property type="match status" value="1"/>
</dbReference>
<organism evidence="2">
    <name type="scientific">Symploca sp. SIO1C4</name>
    <dbReference type="NCBI Taxonomy" id="2607765"/>
    <lineage>
        <taxon>Bacteria</taxon>
        <taxon>Bacillati</taxon>
        <taxon>Cyanobacteriota</taxon>
        <taxon>Cyanophyceae</taxon>
        <taxon>Coleofasciculales</taxon>
        <taxon>Coleofasciculaceae</taxon>
        <taxon>Symploca</taxon>
    </lineage>
</organism>
<reference evidence="2" key="1">
    <citation type="submission" date="2019-11" db="EMBL/GenBank/DDBJ databases">
        <title>Genomic insights into an expanded diversity of filamentous marine cyanobacteria reveals the extraordinary biosynthetic potential of Moorea and Okeania.</title>
        <authorList>
            <person name="Ferreira Leao T."/>
            <person name="Wang M."/>
            <person name="Moss N."/>
            <person name="Da Silva R."/>
            <person name="Sanders J."/>
            <person name="Nurk S."/>
            <person name="Gurevich A."/>
            <person name="Humphrey G."/>
            <person name="Reher R."/>
            <person name="Zhu Q."/>
            <person name="Belda-Ferre P."/>
            <person name="Glukhov E."/>
            <person name="Rex R."/>
            <person name="Dorrestein P.C."/>
            <person name="Knight R."/>
            <person name="Pevzner P."/>
            <person name="Gerwick W.H."/>
            <person name="Gerwick L."/>
        </authorList>
    </citation>
    <scope>NUCLEOTIDE SEQUENCE</scope>
    <source>
        <strain evidence="2">SIO1C4</strain>
    </source>
</reference>
<name>A0A6B3NFS6_9CYAN</name>
<feature type="domain" description="Transcriptional regulator HTH-type FeoC" evidence="1">
    <location>
        <begin position="2"/>
        <end position="68"/>
    </location>
</feature>
<proteinExistence type="predicted"/>
<dbReference type="InterPro" id="IPR036390">
    <property type="entry name" value="WH_DNA-bd_sf"/>
</dbReference>
<accession>A0A6B3NFS6</accession>
<dbReference type="InterPro" id="IPR015102">
    <property type="entry name" value="Tscrpt_reg_HTH_FeoC"/>
</dbReference>
<protein>
    <submittedName>
        <fullName evidence="2">Sugar metabolism transcriptional regulator</fullName>
    </submittedName>
</protein>
<gene>
    <name evidence="2" type="ORF">F6J89_10850</name>
</gene>
<dbReference type="InterPro" id="IPR036388">
    <property type="entry name" value="WH-like_DNA-bd_sf"/>
</dbReference>
<dbReference type="SUPFAM" id="SSF46785">
    <property type="entry name" value="Winged helix' DNA-binding domain"/>
    <property type="match status" value="1"/>
</dbReference>
<sequence>MILIEIQQYLSEQGRASLEQIALHFHMDEEALRGMLRHLVRKGRVRKLPLPEHCHGCTECRTECIEFYQSSC</sequence>
<dbReference type="AlphaFoldDB" id="A0A6B3NFS6"/>
<evidence type="ECO:0000259" key="1">
    <source>
        <dbReference type="Pfam" id="PF09012"/>
    </source>
</evidence>
<dbReference type="Pfam" id="PF09012">
    <property type="entry name" value="FeoC"/>
    <property type="match status" value="1"/>
</dbReference>